<evidence type="ECO:0000313" key="3">
    <source>
        <dbReference type="EMBL" id="SFY44841.1"/>
    </source>
</evidence>
<sequence>MTGLVAHECILDVRPITAATGVTVDDIAERLIGYGFHAPTMSFPVP</sequence>
<evidence type="ECO:0000259" key="2">
    <source>
        <dbReference type="Pfam" id="PF21478"/>
    </source>
</evidence>
<dbReference type="EMBL" id="FPJO01000054">
    <property type="protein sequence ID" value="SFY44841.1"/>
    <property type="molecule type" value="Genomic_DNA"/>
</dbReference>
<dbReference type="AlphaFoldDB" id="A0A1K2FAM0"/>
<dbReference type="InterPro" id="IPR015424">
    <property type="entry name" value="PyrdxlP-dep_Trfase"/>
</dbReference>
<name>A0A1K2FAM0_STRAR</name>
<dbReference type="Gene3D" id="3.90.1150.10">
    <property type="entry name" value="Aspartate Aminotransferase, domain 1"/>
    <property type="match status" value="1"/>
</dbReference>
<dbReference type="GO" id="GO:0019464">
    <property type="term" value="P:glycine decarboxylation via glycine cleavage system"/>
    <property type="evidence" value="ECO:0007669"/>
    <property type="project" value="TreeGrafter"/>
</dbReference>
<organism evidence="3 4">
    <name type="scientific">Streptomyces atratus</name>
    <dbReference type="NCBI Taxonomy" id="1893"/>
    <lineage>
        <taxon>Bacteria</taxon>
        <taxon>Bacillati</taxon>
        <taxon>Actinomycetota</taxon>
        <taxon>Actinomycetes</taxon>
        <taxon>Kitasatosporales</taxon>
        <taxon>Streptomycetaceae</taxon>
        <taxon>Streptomyces</taxon>
    </lineage>
</organism>
<dbReference type="GO" id="GO:0005829">
    <property type="term" value="C:cytosol"/>
    <property type="evidence" value="ECO:0007669"/>
    <property type="project" value="TreeGrafter"/>
</dbReference>
<dbReference type="GO" id="GO:0005960">
    <property type="term" value="C:glycine cleavage complex"/>
    <property type="evidence" value="ECO:0007669"/>
    <property type="project" value="TreeGrafter"/>
</dbReference>
<dbReference type="SUPFAM" id="SSF53383">
    <property type="entry name" value="PLP-dependent transferases"/>
    <property type="match status" value="1"/>
</dbReference>
<reference evidence="3 4" key="1">
    <citation type="submission" date="2016-11" db="EMBL/GenBank/DDBJ databases">
        <authorList>
            <person name="Jaros S."/>
            <person name="Januszkiewicz K."/>
            <person name="Wedrychowicz H."/>
        </authorList>
    </citation>
    <scope>NUCLEOTIDE SEQUENCE [LARGE SCALE GENOMIC DNA]</scope>
    <source>
        <strain evidence="3 4">OK807</strain>
    </source>
</reference>
<dbReference type="GO" id="GO:0016594">
    <property type="term" value="F:glycine binding"/>
    <property type="evidence" value="ECO:0007669"/>
    <property type="project" value="TreeGrafter"/>
</dbReference>
<dbReference type="InterPro" id="IPR015422">
    <property type="entry name" value="PyrdxlP-dep_Trfase_small"/>
</dbReference>
<accession>A0A1K2FAM0</accession>
<dbReference type="InterPro" id="IPR049316">
    <property type="entry name" value="GDC-P_C"/>
</dbReference>
<dbReference type="InterPro" id="IPR020581">
    <property type="entry name" value="GDC_P"/>
</dbReference>
<dbReference type="GO" id="GO:0030170">
    <property type="term" value="F:pyridoxal phosphate binding"/>
    <property type="evidence" value="ECO:0007669"/>
    <property type="project" value="TreeGrafter"/>
</dbReference>
<evidence type="ECO:0000256" key="1">
    <source>
        <dbReference type="ARBA" id="ARBA00022898"/>
    </source>
</evidence>
<gene>
    <name evidence="3" type="ORF">SAMN02787144_10548</name>
</gene>
<keyword evidence="1" id="KW-0663">Pyridoxal phosphate</keyword>
<proteinExistence type="predicted"/>
<feature type="domain" description="Glycine dehydrogenase C-terminal" evidence="2">
    <location>
        <begin position="2"/>
        <end position="45"/>
    </location>
</feature>
<dbReference type="PANTHER" id="PTHR11773">
    <property type="entry name" value="GLYCINE DEHYDROGENASE, DECARBOXYLATING"/>
    <property type="match status" value="1"/>
</dbReference>
<protein>
    <submittedName>
        <fullName evidence="3">Glycine dehydrogenase</fullName>
    </submittedName>
</protein>
<dbReference type="STRING" id="1893.SAMN02787144_10548"/>
<evidence type="ECO:0000313" key="4">
    <source>
        <dbReference type="Proteomes" id="UP000181909"/>
    </source>
</evidence>
<dbReference type="GO" id="GO:0004375">
    <property type="term" value="F:glycine dehydrogenase (decarboxylating) activity"/>
    <property type="evidence" value="ECO:0007669"/>
    <property type="project" value="InterPro"/>
</dbReference>
<dbReference type="Pfam" id="PF21478">
    <property type="entry name" value="GcvP2_C"/>
    <property type="match status" value="1"/>
</dbReference>
<dbReference type="Proteomes" id="UP000181909">
    <property type="component" value="Unassembled WGS sequence"/>
</dbReference>
<dbReference type="PANTHER" id="PTHR11773:SF1">
    <property type="entry name" value="GLYCINE DEHYDROGENASE (DECARBOXYLATING), MITOCHONDRIAL"/>
    <property type="match status" value="1"/>
</dbReference>